<dbReference type="InterPro" id="IPR011022">
    <property type="entry name" value="Arrestin_C-like"/>
</dbReference>
<dbReference type="InterPro" id="IPR014756">
    <property type="entry name" value="Ig_E-set"/>
</dbReference>
<proteinExistence type="inferred from homology"/>
<dbReference type="Proteomes" id="UP001318040">
    <property type="component" value="Chromosome 57"/>
</dbReference>
<protein>
    <submittedName>
        <fullName evidence="5">Arrestin domain-containing protein 3-like</fullName>
    </submittedName>
</protein>
<feature type="domain" description="Arrestin C-terminal-like" evidence="3">
    <location>
        <begin position="185"/>
        <end position="312"/>
    </location>
</feature>
<gene>
    <name evidence="5" type="primary">LOC116954982</name>
</gene>
<evidence type="ECO:0000256" key="1">
    <source>
        <dbReference type="ARBA" id="ARBA00005298"/>
    </source>
</evidence>
<dbReference type="Gene3D" id="2.60.40.640">
    <property type="match status" value="2"/>
</dbReference>
<dbReference type="PANTHER" id="PTHR11188">
    <property type="entry name" value="ARRESTIN DOMAIN CONTAINING PROTEIN"/>
    <property type="match status" value="1"/>
</dbReference>
<dbReference type="GO" id="GO:0005737">
    <property type="term" value="C:cytoplasm"/>
    <property type="evidence" value="ECO:0007669"/>
    <property type="project" value="TreeGrafter"/>
</dbReference>
<dbReference type="InterPro" id="IPR011021">
    <property type="entry name" value="Arrestin-like_N"/>
</dbReference>
<dbReference type="InterPro" id="IPR050357">
    <property type="entry name" value="Arrestin_domain-protein"/>
</dbReference>
<dbReference type="SUPFAM" id="SSF81296">
    <property type="entry name" value="E set domains"/>
    <property type="match status" value="2"/>
</dbReference>
<dbReference type="PANTHER" id="PTHR11188:SF17">
    <property type="entry name" value="FI21816P1"/>
    <property type="match status" value="1"/>
</dbReference>
<evidence type="ECO:0000259" key="3">
    <source>
        <dbReference type="SMART" id="SM01017"/>
    </source>
</evidence>
<dbReference type="InterPro" id="IPR014752">
    <property type="entry name" value="Arrestin-like_C"/>
</dbReference>
<organism evidence="4 5">
    <name type="scientific">Petromyzon marinus</name>
    <name type="common">Sea lamprey</name>
    <dbReference type="NCBI Taxonomy" id="7757"/>
    <lineage>
        <taxon>Eukaryota</taxon>
        <taxon>Metazoa</taxon>
        <taxon>Chordata</taxon>
        <taxon>Craniata</taxon>
        <taxon>Vertebrata</taxon>
        <taxon>Cyclostomata</taxon>
        <taxon>Hyperoartia</taxon>
        <taxon>Petromyzontiformes</taxon>
        <taxon>Petromyzontidae</taxon>
        <taxon>Petromyzon</taxon>
    </lineage>
</organism>
<dbReference type="Pfam" id="PF00339">
    <property type="entry name" value="Arrestin_N"/>
    <property type="match status" value="1"/>
</dbReference>
<name>A0AAJ7U8P0_PETMA</name>
<feature type="region of interest" description="Disordered" evidence="2">
    <location>
        <begin position="321"/>
        <end position="340"/>
    </location>
</feature>
<dbReference type="GeneID" id="116954982"/>
<dbReference type="AlphaFoldDB" id="A0AAJ7U8P0"/>
<accession>A0AAJ7U8P0</accession>
<reference evidence="5" key="1">
    <citation type="submission" date="2025-08" db="UniProtKB">
        <authorList>
            <consortium name="RefSeq"/>
        </authorList>
    </citation>
    <scope>IDENTIFICATION</scope>
    <source>
        <tissue evidence="5">Sperm</tissue>
    </source>
</reference>
<dbReference type="RefSeq" id="XP_032831774.1">
    <property type="nucleotide sequence ID" value="XM_032975883.1"/>
</dbReference>
<evidence type="ECO:0000313" key="5">
    <source>
        <dbReference type="RefSeq" id="XP_032831774.1"/>
    </source>
</evidence>
<comment type="similarity">
    <text evidence="1">Belongs to the arrestin family.</text>
</comment>
<feature type="compositionally biased region" description="Low complexity" evidence="2">
    <location>
        <begin position="321"/>
        <end position="330"/>
    </location>
</feature>
<dbReference type="GO" id="GO:0015031">
    <property type="term" value="P:protein transport"/>
    <property type="evidence" value="ECO:0007669"/>
    <property type="project" value="TreeGrafter"/>
</dbReference>
<dbReference type="KEGG" id="pmrn:116954982"/>
<dbReference type="Pfam" id="PF02752">
    <property type="entry name" value="Arrestin_C"/>
    <property type="match status" value="1"/>
</dbReference>
<sequence>MGLGDVKCLAVELEAPDGGSGRGVFVAGQEVRGRVLLRLRRESRLRSLRVRARGLARVGWAEPELLGRAATPLTLACREESTYLDVQQPLLVPTGGSEDHVTLPAGLHEFPFSFVLPDGPLATSFEGRHGWVRYWVEAALERDWGRTQRTRHRFSVVVHVDINTPTLQESAAGAREKNVGFAMFGSSLIALSVKIDRRGYCPGEAIAIHAEVENCSSRLVVPKAALCQRQVFLAGGRTRSHVRAVAEVRGESVPSGRTDSWDGRLLKVPRLPPSVLSCALIRVEYCLQVYVDIPGSSNLQLELPLVLGTIPLQALGSRTSSVSSQRSVTGGPAWSELPEAPEAPPCYTDVVSEERFRSLCVHAEEASAGPRSAYLYMQQFMLQPPPLYSEVDPHPLERLPVQVST</sequence>
<evidence type="ECO:0000313" key="4">
    <source>
        <dbReference type="Proteomes" id="UP001318040"/>
    </source>
</evidence>
<keyword evidence="4" id="KW-1185">Reference proteome</keyword>
<dbReference type="SMART" id="SM01017">
    <property type="entry name" value="Arrestin_C"/>
    <property type="match status" value="1"/>
</dbReference>
<evidence type="ECO:0000256" key="2">
    <source>
        <dbReference type="SAM" id="MobiDB-lite"/>
    </source>
</evidence>